<keyword evidence="3" id="KW-0378">Hydrolase</keyword>
<proteinExistence type="predicted"/>
<dbReference type="Proteomes" id="UP000004115">
    <property type="component" value="Unassembled WGS sequence"/>
</dbReference>
<dbReference type="InterPro" id="IPR050275">
    <property type="entry name" value="PGM_Phosphatase"/>
</dbReference>
<name>C8PC63_9LACO</name>
<gene>
    <name evidence="3" type="primary">cobC</name>
    <name evidence="3" type="ORF">HMPREF0520_0683</name>
</gene>
<feature type="active site" description="Tele-phosphohistidine intermediate" evidence="1">
    <location>
        <position position="7"/>
    </location>
</feature>
<reference evidence="3 4" key="1">
    <citation type="submission" date="2009-09" db="EMBL/GenBank/DDBJ databases">
        <authorList>
            <person name="Qin X."/>
            <person name="Bachman B."/>
            <person name="Battles P."/>
            <person name="Bell A."/>
            <person name="Bess C."/>
            <person name="Bickham C."/>
            <person name="Chaboub L."/>
            <person name="Chen D."/>
            <person name="Coyle M."/>
            <person name="Deiros D.R."/>
            <person name="Dinh H."/>
            <person name="Forbes L."/>
            <person name="Fowler G."/>
            <person name="Francisco L."/>
            <person name="Fu Q."/>
            <person name="Gubbala S."/>
            <person name="Hale W."/>
            <person name="Han Y."/>
            <person name="Hemphill L."/>
            <person name="Highlander S.K."/>
            <person name="Hirani K."/>
            <person name="Hogues M."/>
            <person name="Jackson L."/>
            <person name="Jakkamsetti A."/>
            <person name="Javaid M."/>
            <person name="Jiang H."/>
            <person name="Korchina V."/>
            <person name="Kovar C."/>
            <person name="Lara F."/>
            <person name="Lee S."/>
            <person name="Mata R."/>
            <person name="Mathew T."/>
            <person name="Moen C."/>
            <person name="Morales K."/>
            <person name="Munidasa M."/>
            <person name="Nazareth L."/>
            <person name="Ngo R."/>
            <person name="Nguyen L."/>
            <person name="Okwuonu G."/>
            <person name="Ongeri F."/>
            <person name="Patil S."/>
            <person name="Petrosino J."/>
            <person name="Pham C."/>
            <person name="Pham P."/>
            <person name="Pu L.-L."/>
            <person name="Puazo M."/>
            <person name="Raj R."/>
            <person name="Reid J."/>
            <person name="Rouhana J."/>
            <person name="Saada N."/>
            <person name="Shang Y."/>
            <person name="Simmons D."/>
            <person name="Thornton R."/>
            <person name="Warren J."/>
            <person name="Weissenberger G."/>
            <person name="Zhang J."/>
            <person name="Zhang L."/>
            <person name="Zhou C."/>
            <person name="Zhu D."/>
            <person name="Muzny D."/>
            <person name="Worley K."/>
            <person name="Gibbs R."/>
        </authorList>
    </citation>
    <scope>NUCLEOTIDE SEQUENCE [LARGE SCALE GENOMIC DNA]</scope>
    <source>
        <strain evidence="3 4">DSM 13335</strain>
    </source>
</reference>
<dbReference type="AlphaFoldDB" id="C8PC63"/>
<evidence type="ECO:0000313" key="4">
    <source>
        <dbReference type="Proteomes" id="UP000004115"/>
    </source>
</evidence>
<dbReference type="GO" id="GO:0005737">
    <property type="term" value="C:cytoplasm"/>
    <property type="evidence" value="ECO:0007669"/>
    <property type="project" value="TreeGrafter"/>
</dbReference>
<feature type="binding site" evidence="2">
    <location>
        <position position="88"/>
    </location>
    <ligand>
        <name>substrate</name>
    </ligand>
</feature>
<sequence>MIYLMRHGADPVDRYGGWSEYGLTEVGRSQVNSAKHKLLGKGITGIYSSDLNRAKETAEIVADVLSLKITYLPQFREVNNGLLAGMKKVEAVEKYPGKYFRTLDWAETWPEGESPEQFFRRIKSAWYSFKKKVGSRNVLLVTHGGVINIILCLENGIFYTNKELHFKINDAEIIQMDV</sequence>
<feature type="binding site" evidence="2">
    <location>
        <position position="53"/>
    </location>
    <ligand>
        <name>substrate</name>
    </ligand>
</feature>
<evidence type="ECO:0000313" key="3">
    <source>
        <dbReference type="EMBL" id="EEW52362.1"/>
    </source>
</evidence>
<dbReference type="PATRIC" id="fig|525328.13.peg.417"/>
<dbReference type="EC" id="3.1.3.-" evidence="3"/>
<dbReference type="PIRSF" id="PIRSF000709">
    <property type="entry name" value="6PFK_2-Ptase"/>
    <property type="match status" value="1"/>
</dbReference>
<dbReference type="HOGENOM" id="CLU_033323_9_5_9"/>
<dbReference type="PANTHER" id="PTHR48100:SF1">
    <property type="entry name" value="HISTIDINE PHOSPHATASE FAMILY PROTEIN-RELATED"/>
    <property type="match status" value="1"/>
</dbReference>
<dbReference type="InterPro" id="IPR013078">
    <property type="entry name" value="His_Pase_superF_clade-1"/>
</dbReference>
<dbReference type="InterPro" id="IPR029033">
    <property type="entry name" value="His_PPase_superfam"/>
</dbReference>
<dbReference type="CDD" id="cd07067">
    <property type="entry name" value="HP_PGM_like"/>
    <property type="match status" value="1"/>
</dbReference>
<protein>
    <submittedName>
        <fullName evidence="3">Phosphoglycerate mutase family protein</fullName>
        <ecNumber evidence="3">3.1.3.-</ecNumber>
    </submittedName>
</protein>
<evidence type="ECO:0000256" key="1">
    <source>
        <dbReference type="PIRSR" id="PIRSR613078-1"/>
    </source>
</evidence>
<dbReference type="PANTHER" id="PTHR48100">
    <property type="entry name" value="BROAD-SPECIFICITY PHOSPHATASE YOR283W-RELATED"/>
    <property type="match status" value="1"/>
</dbReference>
<dbReference type="SUPFAM" id="SSF53254">
    <property type="entry name" value="Phosphoglycerate mutase-like"/>
    <property type="match status" value="1"/>
</dbReference>
<organism evidence="3 4">
    <name type="scientific">Lactobacillus iners DSM 13335</name>
    <dbReference type="NCBI Taxonomy" id="525328"/>
    <lineage>
        <taxon>Bacteria</taxon>
        <taxon>Bacillati</taxon>
        <taxon>Bacillota</taxon>
        <taxon>Bacilli</taxon>
        <taxon>Lactobacillales</taxon>
        <taxon>Lactobacillaceae</taxon>
        <taxon>Lactobacillus</taxon>
    </lineage>
</organism>
<dbReference type="RefSeq" id="WP_006729689.1">
    <property type="nucleotide sequence ID" value="NZ_AZET01000013.1"/>
</dbReference>
<dbReference type="GO" id="GO:0016791">
    <property type="term" value="F:phosphatase activity"/>
    <property type="evidence" value="ECO:0007669"/>
    <property type="project" value="TreeGrafter"/>
</dbReference>
<keyword evidence="4" id="KW-1185">Reference proteome</keyword>
<dbReference type="Gene3D" id="3.40.50.1240">
    <property type="entry name" value="Phosphoglycerate mutase-like"/>
    <property type="match status" value="1"/>
</dbReference>
<dbReference type="OrthoDB" id="9782128at2"/>
<dbReference type="Pfam" id="PF00300">
    <property type="entry name" value="His_Phos_1"/>
    <property type="match status" value="1"/>
</dbReference>
<feature type="active site" description="Proton donor/acceptor" evidence="1">
    <location>
        <position position="77"/>
    </location>
</feature>
<comment type="caution">
    <text evidence="3">The sequence shown here is derived from an EMBL/GenBank/DDBJ whole genome shotgun (WGS) entry which is preliminary data.</text>
</comment>
<accession>C8PC63</accession>
<evidence type="ECO:0000256" key="2">
    <source>
        <dbReference type="PIRSR" id="PIRSR613078-2"/>
    </source>
</evidence>
<dbReference type="SMART" id="SM00855">
    <property type="entry name" value="PGAM"/>
    <property type="match status" value="1"/>
</dbReference>
<dbReference type="EMBL" id="ACLN01000004">
    <property type="protein sequence ID" value="EEW52362.1"/>
    <property type="molecule type" value="Genomic_DNA"/>
</dbReference>
<dbReference type="GeneID" id="93221704"/>